<reference evidence="9 10" key="1">
    <citation type="submission" date="2024-06" db="EMBL/GenBank/DDBJ databases">
        <title>A chromosome level genome sequence of Diviner's sage (Salvia divinorum).</title>
        <authorList>
            <person name="Ford S.A."/>
            <person name="Ro D.-K."/>
            <person name="Ness R.W."/>
            <person name="Phillips M.A."/>
        </authorList>
    </citation>
    <scope>NUCLEOTIDE SEQUENCE [LARGE SCALE GENOMIC DNA]</scope>
    <source>
        <strain evidence="9">SAF-2024a</strain>
        <tissue evidence="9">Leaf</tissue>
    </source>
</reference>
<keyword evidence="8" id="KW-0812">Transmembrane</keyword>
<comment type="similarity">
    <text evidence="3">Belongs to the cytochrome P450 family.</text>
</comment>
<protein>
    <submittedName>
        <fullName evidence="9">Unspecific monooxygenase</fullName>
        <ecNumber evidence="9">1.14.14.1</ecNumber>
    </submittedName>
</protein>
<keyword evidence="7" id="KW-0408">Iron</keyword>
<dbReference type="GO" id="GO:0016114">
    <property type="term" value="P:terpenoid biosynthetic process"/>
    <property type="evidence" value="ECO:0007669"/>
    <property type="project" value="UniProtKB-ARBA"/>
</dbReference>
<evidence type="ECO:0000256" key="6">
    <source>
        <dbReference type="ARBA" id="ARBA00023002"/>
    </source>
</evidence>
<comment type="subcellular location">
    <subcellularLocation>
        <location evidence="2">Membrane</location>
        <topology evidence="2">Single-pass membrane protein</topology>
    </subcellularLocation>
</comment>
<name>A0ABD1IHW5_SALDI</name>
<dbReference type="InterPro" id="IPR036396">
    <property type="entry name" value="Cyt_P450_sf"/>
</dbReference>
<evidence type="ECO:0000313" key="9">
    <source>
        <dbReference type="EMBL" id="KAL1568309.1"/>
    </source>
</evidence>
<dbReference type="GO" id="GO:0016020">
    <property type="term" value="C:membrane"/>
    <property type="evidence" value="ECO:0007669"/>
    <property type="project" value="UniProtKB-SubCell"/>
</dbReference>
<dbReference type="Gene3D" id="1.10.630.10">
    <property type="entry name" value="Cytochrome P450"/>
    <property type="match status" value="1"/>
</dbReference>
<dbReference type="PANTHER" id="PTHR47955:SF15">
    <property type="entry name" value="CYTOCHROME P450 71A2-LIKE"/>
    <property type="match status" value="1"/>
</dbReference>
<keyword evidence="9" id="KW-0503">Monooxygenase</keyword>
<comment type="caution">
    <text evidence="9">The sequence shown here is derived from an EMBL/GenBank/DDBJ whole genome shotgun (WGS) entry which is preliminary data.</text>
</comment>
<dbReference type="SUPFAM" id="SSF48264">
    <property type="entry name" value="Cytochrome P450"/>
    <property type="match status" value="1"/>
</dbReference>
<sequence>MVALHELTVPLFSFILLIIFLKRRRSTANKTLPPSPRKLPIIGNLHQLGKSPHRSLLSLSKRHGELMLLHLGSKPVVVASSAAAAREIMKNQDLIFSNRPKLSVPNRLTYGSRDVAFSPYGEYWRQVRSICVLQLLSNKRVQSFRRVREEETSLMIERIGRSSAVGAAVNLSEELVATTNNVICRVALGRKYGGGGGEERRFKKFLSEFVELLGASPVGDLITWLAWVDRVGGLNAKVERVAKLFDEFLEHVVREHRDMEKLGRVDGDDDQELDFVDILLQFQRENEKTSIVEDETIKALILDMFAGGTDTTVSSMEWTMAELIRNQEP</sequence>
<accession>A0ABD1IHW5</accession>
<keyword evidence="6 9" id="KW-0560">Oxidoreductase</keyword>
<dbReference type="EC" id="1.14.14.1" evidence="9"/>
<evidence type="ECO:0000256" key="8">
    <source>
        <dbReference type="SAM" id="Phobius"/>
    </source>
</evidence>
<dbReference type="PRINTS" id="PR00463">
    <property type="entry name" value="EP450I"/>
</dbReference>
<keyword evidence="4" id="KW-0349">Heme</keyword>
<evidence type="ECO:0000256" key="7">
    <source>
        <dbReference type="ARBA" id="ARBA00023004"/>
    </source>
</evidence>
<comment type="cofactor">
    <cofactor evidence="1">
        <name>heme</name>
        <dbReference type="ChEBI" id="CHEBI:30413"/>
    </cofactor>
</comment>
<dbReference type="PANTHER" id="PTHR47955">
    <property type="entry name" value="CYTOCHROME P450 FAMILY 71 PROTEIN"/>
    <property type="match status" value="1"/>
</dbReference>
<keyword evidence="5" id="KW-0479">Metal-binding</keyword>
<evidence type="ECO:0000313" key="10">
    <source>
        <dbReference type="Proteomes" id="UP001567538"/>
    </source>
</evidence>
<keyword evidence="8" id="KW-1133">Transmembrane helix</keyword>
<proteinExistence type="inferred from homology"/>
<keyword evidence="10" id="KW-1185">Reference proteome</keyword>
<dbReference type="Proteomes" id="UP001567538">
    <property type="component" value="Unassembled WGS sequence"/>
</dbReference>
<organism evidence="9 10">
    <name type="scientific">Salvia divinorum</name>
    <name type="common">Maria pastora</name>
    <name type="synonym">Diviner's sage</name>
    <dbReference type="NCBI Taxonomy" id="28513"/>
    <lineage>
        <taxon>Eukaryota</taxon>
        <taxon>Viridiplantae</taxon>
        <taxon>Streptophyta</taxon>
        <taxon>Embryophyta</taxon>
        <taxon>Tracheophyta</taxon>
        <taxon>Spermatophyta</taxon>
        <taxon>Magnoliopsida</taxon>
        <taxon>eudicotyledons</taxon>
        <taxon>Gunneridae</taxon>
        <taxon>Pentapetalae</taxon>
        <taxon>asterids</taxon>
        <taxon>lamiids</taxon>
        <taxon>Lamiales</taxon>
        <taxon>Lamiaceae</taxon>
        <taxon>Nepetoideae</taxon>
        <taxon>Mentheae</taxon>
        <taxon>Salviinae</taxon>
        <taxon>Salvia</taxon>
        <taxon>Salvia subgen. Calosphace</taxon>
    </lineage>
</organism>
<evidence type="ECO:0000256" key="3">
    <source>
        <dbReference type="ARBA" id="ARBA00010617"/>
    </source>
</evidence>
<keyword evidence="8" id="KW-0472">Membrane</keyword>
<feature type="transmembrane region" description="Helical" evidence="8">
    <location>
        <begin position="6"/>
        <end position="21"/>
    </location>
</feature>
<gene>
    <name evidence="9" type="ORF">AAHA92_03690</name>
</gene>
<dbReference type="Pfam" id="PF00067">
    <property type="entry name" value="p450"/>
    <property type="match status" value="1"/>
</dbReference>
<dbReference type="InterPro" id="IPR001128">
    <property type="entry name" value="Cyt_P450"/>
</dbReference>
<dbReference type="EMBL" id="JBEAFC010000002">
    <property type="protein sequence ID" value="KAL1568309.1"/>
    <property type="molecule type" value="Genomic_DNA"/>
</dbReference>
<dbReference type="GO" id="GO:0046872">
    <property type="term" value="F:metal ion binding"/>
    <property type="evidence" value="ECO:0007669"/>
    <property type="project" value="UniProtKB-KW"/>
</dbReference>
<evidence type="ECO:0000256" key="1">
    <source>
        <dbReference type="ARBA" id="ARBA00001971"/>
    </source>
</evidence>
<dbReference type="AlphaFoldDB" id="A0ABD1IHW5"/>
<evidence type="ECO:0000256" key="4">
    <source>
        <dbReference type="ARBA" id="ARBA00022617"/>
    </source>
</evidence>
<dbReference type="GO" id="GO:0016712">
    <property type="term" value="F:oxidoreductase activity, acting on paired donors, with incorporation or reduction of molecular oxygen, reduced flavin or flavoprotein as one donor, and incorporation of one atom of oxygen"/>
    <property type="evidence" value="ECO:0007669"/>
    <property type="project" value="UniProtKB-EC"/>
</dbReference>
<evidence type="ECO:0000256" key="5">
    <source>
        <dbReference type="ARBA" id="ARBA00022723"/>
    </source>
</evidence>
<dbReference type="InterPro" id="IPR002401">
    <property type="entry name" value="Cyt_P450_E_grp-I"/>
</dbReference>
<evidence type="ECO:0000256" key="2">
    <source>
        <dbReference type="ARBA" id="ARBA00004167"/>
    </source>
</evidence>